<comment type="similarity">
    <text evidence="1">Belongs to the membrane fusion protein (MFP) (TC 8.A.1) family.</text>
</comment>
<dbReference type="OrthoDB" id="9806939at2"/>
<dbReference type="InterPro" id="IPR058624">
    <property type="entry name" value="MdtA-like_HH"/>
</dbReference>
<evidence type="ECO:0000259" key="4">
    <source>
        <dbReference type="Pfam" id="PF25876"/>
    </source>
</evidence>
<evidence type="ECO:0000256" key="3">
    <source>
        <dbReference type="SAM" id="Coils"/>
    </source>
</evidence>
<dbReference type="Proteomes" id="UP000316313">
    <property type="component" value="Chromosome"/>
</dbReference>
<dbReference type="GO" id="GO:0016020">
    <property type="term" value="C:membrane"/>
    <property type="evidence" value="ECO:0007669"/>
    <property type="project" value="InterPro"/>
</dbReference>
<dbReference type="GO" id="GO:0030313">
    <property type="term" value="C:cell envelope"/>
    <property type="evidence" value="ECO:0007669"/>
    <property type="project" value="TreeGrafter"/>
</dbReference>
<organism evidence="5 6">
    <name type="scientific">Swingsia samuiensis</name>
    <dbReference type="NCBI Taxonomy" id="1293412"/>
    <lineage>
        <taxon>Bacteria</taxon>
        <taxon>Pseudomonadati</taxon>
        <taxon>Pseudomonadota</taxon>
        <taxon>Alphaproteobacteria</taxon>
        <taxon>Acetobacterales</taxon>
        <taxon>Acetobacteraceae</taxon>
        <taxon>Swingsia</taxon>
    </lineage>
</organism>
<dbReference type="AlphaFoldDB" id="A0A4Y6UK16"/>
<dbReference type="Gene3D" id="1.10.287.470">
    <property type="entry name" value="Helix hairpin bin"/>
    <property type="match status" value="1"/>
</dbReference>
<dbReference type="KEGG" id="ssam:E3D00_01225"/>
<evidence type="ECO:0000313" key="5">
    <source>
        <dbReference type="EMBL" id="QDH17933.1"/>
    </source>
</evidence>
<dbReference type="InterPro" id="IPR051909">
    <property type="entry name" value="MFP_Cation_Efflux"/>
</dbReference>
<keyword evidence="3" id="KW-0175">Coiled coil</keyword>
<dbReference type="PANTHER" id="PTHR30097:SF4">
    <property type="entry name" value="SLR6042 PROTEIN"/>
    <property type="match status" value="1"/>
</dbReference>
<protein>
    <submittedName>
        <fullName evidence="5">Efflux RND transporter periplasmic adaptor subunit</fullName>
    </submittedName>
</protein>
<dbReference type="Pfam" id="PF25876">
    <property type="entry name" value="HH_MFP_RND"/>
    <property type="match status" value="1"/>
</dbReference>
<keyword evidence="2" id="KW-0813">Transport</keyword>
<dbReference type="PANTHER" id="PTHR30097">
    <property type="entry name" value="CATION EFFLUX SYSTEM PROTEIN CUSB"/>
    <property type="match status" value="1"/>
</dbReference>
<dbReference type="InterPro" id="IPR006143">
    <property type="entry name" value="RND_pump_MFP"/>
</dbReference>
<dbReference type="GO" id="GO:0015679">
    <property type="term" value="P:plasma membrane copper ion transport"/>
    <property type="evidence" value="ECO:0007669"/>
    <property type="project" value="TreeGrafter"/>
</dbReference>
<dbReference type="Gene3D" id="2.40.50.100">
    <property type="match status" value="1"/>
</dbReference>
<keyword evidence="6" id="KW-1185">Reference proteome</keyword>
<name>A0A4Y6UK16_9PROT</name>
<dbReference type="GO" id="GO:0060003">
    <property type="term" value="P:copper ion export"/>
    <property type="evidence" value="ECO:0007669"/>
    <property type="project" value="TreeGrafter"/>
</dbReference>
<dbReference type="Gene3D" id="2.40.30.170">
    <property type="match status" value="1"/>
</dbReference>
<evidence type="ECO:0000256" key="2">
    <source>
        <dbReference type="ARBA" id="ARBA00022448"/>
    </source>
</evidence>
<dbReference type="NCBIfam" id="TIGR01730">
    <property type="entry name" value="RND_mfp"/>
    <property type="match status" value="1"/>
</dbReference>
<evidence type="ECO:0000256" key="1">
    <source>
        <dbReference type="ARBA" id="ARBA00009477"/>
    </source>
</evidence>
<proteinExistence type="inferred from homology"/>
<dbReference type="Gene3D" id="2.40.420.20">
    <property type="match status" value="1"/>
</dbReference>
<dbReference type="GO" id="GO:0022857">
    <property type="term" value="F:transmembrane transporter activity"/>
    <property type="evidence" value="ECO:0007669"/>
    <property type="project" value="InterPro"/>
</dbReference>
<gene>
    <name evidence="5" type="ORF">E3D00_01225</name>
</gene>
<dbReference type="SUPFAM" id="SSF111369">
    <property type="entry name" value="HlyD-like secretion proteins"/>
    <property type="match status" value="1"/>
</dbReference>
<sequence length="357" mass="38138">MTEEAQKSEGVELFYPTVGELHLPIEAMARVIKNEASSVSIRPAGDGKVSSVLVIPGQKVHAGDGLISYVDHSLHVVKLQLEQANAQLAQARADLANTSQAYHRGLALRGTTVSAGEVTRRQAAFQSAQAAVRYHEASIQTLKHRVEEEFSSSTEKVLEEEKSLLISPVDGVVDFVNTAVNNDISTSDVVVRISNLSTLWVEAYLPPEEASKVANGSQMILSGLGDGVSLNGIKATIHSIDEEVDTDSGLVKVIAFLPDHKTNINLHPGIPLNARLESTDKARGFIISSQALQNIDGHSFVYKQTSPDHFTPIPVKVLLEGSGQSVVEGNLTHTDHVVGKGSFSLKAVAMLGETGGD</sequence>
<dbReference type="EMBL" id="CP038141">
    <property type="protein sequence ID" value="QDH17933.1"/>
    <property type="molecule type" value="Genomic_DNA"/>
</dbReference>
<reference evidence="5 6" key="1">
    <citation type="submission" date="2019-03" db="EMBL/GenBank/DDBJ databases">
        <title>The complete genome sequence of Swingsia samuiensis NBRC107927(T).</title>
        <authorList>
            <person name="Chua K.-O."/>
            <person name="Chan K.-G."/>
            <person name="See-Too W.-S."/>
        </authorList>
    </citation>
    <scope>NUCLEOTIDE SEQUENCE [LARGE SCALE GENOMIC DNA]</scope>
    <source>
        <strain evidence="5 6">AH83</strain>
    </source>
</reference>
<accession>A0A4Y6UK16</accession>
<evidence type="ECO:0000313" key="6">
    <source>
        <dbReference type="Proteomes" id="UP000316313"/>
    </source>
</evidence>
<feature type="domain" description="Multidrug resistance protein MdtA-like alpha-helical hairpin" evidence="4">
    <location>
        <begin position="80"/>
        <end position="141"/>
    </location>
</feature>
<feature type="coiled-coil region" evidence="3">
    <location>
        <begin position="74"/>
        <end position="101"/>
    </location>
</feature>